<evidence type="ECO:0000256" key="1">
    <source>
        <dbReference type="SAM" id="Phobius"/>
    </source>
</evidence>
<sequence length="228" mass="26255">MDNAAFFHYKTQKTFLHKVPPALKILLILLLALAAFYLPVKICLICYPILILFSAIFLHFRPSEVFSDQKPILAYIFLLYFAGLILNLSLHFSNISYPAQSWEQVFRDFHKVFIPNLTYLPLLAHLALSLEITSIFYRTTSRGQFKDGFAAIESFITRKDSTPLSDTLALALAFIPRISTFWKRLELAWLSRGGKKSIRKAIFLFPKLFHAAMREGYEKSLAIQNRSL</sequence>
<name>A0A7W8G7L5_9SPIR</name>
<feature type="transmembrane region" description="Helical" evidence="1">
    <location>
        <begin position="72"/>
        <end position="92"/>
    </location>
</feature>
<keyword evidence="1" id="KW-1133">Transmembrane helix</keyword>
<proteinExistence type="predicted"/>
<dbReference type="RefSeq" id="WP_184657535.1">
    <property type="nucleotide sequence ID" value="NZ_CP031518.1"/>
</dbReference>
<reference evidence="2 3" key="1">
    <citation type="submission" date="2020-08" db="EMBL/GenBank/DDBJ databases">
        <title>Genomic Encyclopedia of Type Strains, Phase IV (KMG-IV): sequencing the most valuable type-strain genomes for metagenomic binning, comparative biology and taxonomic classification.</title>
        <authorList>
            <person name="Goeker M."/>
        </authorList>
    </citation>
    <scope>NUCLEOTIDE SEQUENCE [LARGE SCALE GENOMIC DNA]</scope>
    <source>
        <strain evidence="2 3">DSM 103462</strain>
    </source>
</reference>
<feature type="transmembrane region" description="Helical" evidence="1">
    <location>
        <begin position="112"/>
        <end position="137"/>
    </location>
</feature>
<comment type="caution">
    <text evidence="2">The sequence shown here is derived from an EMBL/GenBank/DDBJ whole genome shotgun (WGS) entry which is preliminary data.</text>
</comment>
<keyword evidence="1 2" id="KW-0812">Transmembrane</keyword>
<protein>
    <submittedName>
        <fullName evidence="2">Energy-coupling factor transporter transmembrane protein EcfT</fullName>
    </submittedName>
</protein>
<evidence type="ECO:0000313" key="3">
    <source>
        <dbReference type="Proteomes" id="UP000518887"/>
    </source>
</evidence>
<keyword evidence="1" id="KW-0472">Membrane</keyword>
<dbReference type="AlphaFoldDB" id="A0A7W8G7L5"/>
<keyword evidence="3" id="KW-1185">Reference proteome</keyword>
<evidence type="ECO:0000313" key="2">
    <source>
        <dbReference type="EMBL" id="MBB5225343.1"/>
    </source>
</evidence>
<dbReference type="Proteomes" id="UP000518887">
    <property type="component" value="Unassembled WGS sequence"/>
</dbReference>
<gene>
    <name evidence="2" type="ORF">HNP76_000687</name>
</gene>
<accession>A0A7W8G7L5</accession>
<feature type="transmembrane region" description="Helical" evidence="1">
    <location>
        <begin position="21"/>
        <end position="38"/>
    </location>
</feature>
<organism evidence="2 3">
    <name type="scientific">Treponema ruminis</name>
    <dbReference type="NCBI Taxonomy" id="744515"/>
    <lineage>
        <taxon>Bacteria</taxon>
        <taxon>Pseudomonadati</taxon>
        <taxon>Spirochaetota</taxon>
        <taxon>Spirochaetia</taxon>
        <taxon>Spirochaetales</taxon>
        <taxon>Treponemataceae</taxon>
        <taxon>Treponema</taxon>
    </lineage>
</organism>
<dbReference type="EMBL" id="JACHFQ010000002">
    <property type="protein sequence ID" value="MBB5225343.1"/>
    <property type="molecule type" value="Genomic_DNA"/>
</dbReference>